<dbReference type="InterPro" id="IPR050109">
    <property type="entry name" value="HTH-type_TetR-like_transc_reg"/>
</dbReference>
<evidence type="ECO:0000313" key="4">
    <source>
        <dbReference type="EMBL" id="GAS86531.1"/>
    </source>
</evidence>
<protein>
    <submittedName>
        <fullName evidence="4">TetR-family protein transcriptional regulator</fullName>
    </submittedName>
</protein>
<feature type="domain" description="HTH tetR-type" evidence="3">
    <location>
        <begin position="10"/>
        <end position="70"/>
    </location>
</feature>
<dbReference type="PROSITE" id="PS50977">
    <property type="entry name" value="HTH_TETR_2"/>
    <property type="match status" value="1"/>
</dbReference>
<dbReference type="Gene3D" id="1.10.10.60">
    <property type="entry name" value="Homeodomain-like"/>
    <property type="match status" value="1"/>
</dbReference>
<feature type="DNA-binding region" description="H-T-H motif" evidence="2">
    <location>
        <begin position="33"/>
        <end position="52"/>
    </location>
</feature>
<dbReference type="InterPro" id="IPR001647">
    <property type="entry name" value="HTH_TetR"/>
</dbReference>
<dbReference type="InterPro" id="IPR036271">
    <property type="entry name" value="Tet_transcr_reg_TetR-rel_C_sf"/>
</dbReference>
<dbReference type="EMBL" id="BCSX01000007">
    <property type="protein sequence ID" value="GAS86531.1"/>
    <property type="molecule type" value="Genomic_DNA"/>
</dbReference>
<dbReference type="STRING" id="146020.RMCB_0627"/>
<evidence type="ECO:0000259" key="3">
    <source>
        <dbReference type="PROSITE" id="PS50977"/>
    </source>
</evidence>
<evidence type="ECO:0000313" key="5">
    <source>
        <dbReference type="Proteomes" id="UP000069620"/>
    </source>
</evidence>
<name>A0A100VV95_9MYCO</name>
<dbReference type="Gene3D" id="1.10.357.10">
    <property type="entry name" value="Tetracycline Repressor, domain 2"/>
    <property type="match status" value="1"/>
</dbReference>
<gene>
    <name evidence="4" type="ORF">RMCB_0627</name>
</gene>
<reference evidence="5" key="2">
    <citation type="submission" date="2016-02" db="EMBL/GenBank/DDBJ databases">
        <title>Draft genome sequence of five rapidly growing Mycobacterium species.</title>
        <authorList>
            <person name="Katahira K."/>
            <person name="Gotou Y."/>
            <person name="Iida K."/>
            <person name="Ogura Y."/>
            <person name="Hayashi T."/>
        </authorList>
    </citation>
    <scope>NUCLEOTIDE SEQUENCE [LARGE SCALE GENOMIC DNA]</scope>
    <source>
        <strain evidence="5">JCM15654</strain>
    </source>
</reference>
<keyword evidence="1 2" id="KW-0238">DNA-binding</keyword>
<dbReference type="InterPro" id="IPR009057">
    <property type="entry name" value="Homeodomain-like_sf"/>
</dbReference>
<dbReference type="Pfam" id="PF00440">
    <property type="entry name" value="TetR_N"/>
    <property type="match status" value="1"/>
</dbReference>
<dbReference type="GO" id="GO:0003700">
    <property type="term" value="F:DNA-binding transcription factor activity"/>
    <property type="evidence" value="ECO:0007669"/>
    <property type="project" value="TreeGrafter"/>
</dbReference>
<dbReference type="SUPFAM" id="SSF48498">
    <property type="entry name" value="Tetracyclin repressor-like, C-terminal domain"/>
    <property type="match status" value="1"/>
</dbReference>
<dbReference type="SUPFAM" id="SSF46689">
    <property type="entry name" value="Homeodomain-like"/>
    <property type="match status" value="1"/>
</dbReference>
<dbReference type="Proteomes" id="UP000069620">
    <property type="component" value="Unassembled WGS sequence"/>
</dbReference>
<organism evidence="4 5">
    <name type="scientific">Mycolicibacterium brisbanense</name>
    <dbReference type="NCBI Taxonomy" id="146020"/>
    <lineage>
        <taxon>Bacteria</taxon>
        <taxon>Bacillati</taxon>
        <taxon>Actinomycetota</taxon>
        <taxon>Actinomycetes</taxon>
        <taxon>Mycobacteriales</taxon>
        <taxon>Mycobacteriaceae</taxon>
        <taxon>Mycolicibacterium</taxon>
    </lineage>
</organism>
<accession>A0A100VV95</accession>
<dbReference type="PRINTS" id="PR00455">
    <property type="entry name" value="HTHTETR"/>
</dbReference>
<evidence type="ECO:0000256" key="1">
    <source>
        <dbReference type="ARBA" id="ARBA00023125"/>
    </source>
</evidence>
<proteinExistence type="predicted"/>
<keyword evidence="5" id="KW-1185">Reference proteome</keyword>
<dbReference type="InterPro" id="IPR041678">
    <property type="entry name" value="TetR_C_16"/>
</dbReference>
<dbReference type="GO" id="GO:0000976">
    <property type="term" value="F:transcription cis-regulatory region binding"/>
    <property type="evidence" value="ECO:0007669"/>
    <property type="project" value="TreeGrafter"/>
</dbReference>
<evidence type="ECO:0000256" key="2">
    <source>
        <dbReference type="PROSITE-ProRule" id="PRU00335"/>
    </source>
</evidence>
<sequence length="187" mass="20202">MLSAMKRSADRTREAILAAAREQFAATGYQGTTIRAVAAAAGIDPALVIRYFGNKEKLFATASEFDLRFPDLTAVDPAMVGRHVVTHFLNRWEGDEALTVLLRSATTNAEAAQRMREIFGAQLVPAVEKLVPAGEAERRAGLIGAQMMGLALCRFVLAVPPVANMTREEIIASIGPTIQRYLSGDLT</sequence>
<comment type="caution">
    <text evidence="4">The sequence shown here is derived from an EMBL/GenBank/DDBJ whole genome shotgun (WGS) entry which is preliminary data.</text>
</comment>
<dbReference type="AlphaFoldDB" id="A0A100VV95"/>
<dbReference type="PANTHER" id="PTHR30055:SF235">
    <property type="entry name" value="TRANSCRIPTIONAL REGULATORY PROTEIN"/>
    <property type="match status" value="1"/>
</dbReference>
<dbReference type="PANTHER" id="PTHR30055">
    <property type="entry name" value="HTH-TYPE TRANSCRIPTIONAL REGULATOR RUTR"/>
    <property type="match status" value="1"/>
</dbReference>
<reference evidence="5" key="1">
    <citation type="journal article" date="2016" name="Genome Announc.">
        <title>Draft Genome Sequences of Five Rapidly Growing Mycobacterium Species, M. thermoresistibile, M. fortuitum subsp. acetamidolyticum, M. canariasense, M. brisbanense, and M. novocastrense.</title>
        <authorList>
            <person name="Katahira K."/>
            <person name="Ogura Y."/>
            <person name="Gotoh Y."/>
            <person name="Hayashi T."/>
        </authorList>
    </citation>
    <scope>NUCLEOTIDE SEQUENCE [LARGE SCALE GENOMIC DNA]</scope>
    <source>
        <strain evidence="5">JCM15654</strain>
    </source>
</reference>
<dbReference type="Pfam" id="PF17920">
    <property type="entry name" value="TetR_C_16"/>
    <property type="match status" value="1"/>
</dbReference>